<dbReference type="PANTHER" id="PTHR42760">
    <property type="entry name" value="SHORT-CHAIN DEHYDROGENASES/REDUCTASES FAMILY MEMBER"/>
    <property type="match status" value="1"/>
</dbReference>
<dbReference type="FunFam" id="3.40.50.720:FF:000240">
    <property type="entry name" value="SDR family oxidoreductase"/>
    <property type="match status" value="1"/>
</dbReference>
<dbReference type="InterPro" id="IPR036291">
    <property type="entry name" value="NAD(P)-bd_dom_sf"/>
</dbReference>
<name>A0AAU8PEC0_DESK7</name>
<keyword evidence="5" id="KW-1185">Reference proteome</keyword>
<dbReference type="EC" id="1.1.1.100" evidence="4"/>
<evidence type="ECO:0000313" key="5">
    <source>
        <dbReference type="Proteomes" id="UP000009229"/>
    </source>
</evidence>
<organism evidence="4 5">
    <name type="scientific">Desulfofundulus kuznetsovii (strain DSM 6115 / VKM B-1805 / 17)</name>
    <name type="common">Desulfotomaculum kuznetsovii</name>
    <dbReference type="NCBI Taxonomy" id="760568"/>
    <lineage>
        <taxon>Bacteria</taxon>
        <taxon>Bacillati</taxon>
        <taxon>Bacillota</taxon>
        <taxon>Clostridia</taxon>
        <taxon>Eubacteriales</taxon>
        <taxon>Peptococcaceae</taxon>
        <taxon>Desulfofundulus</taxon>
    </lineage>
</organism>
<dbReference type="NCBIfam" id="NF006070">
    <property type="entry name" value="PRK08213.1"/>
    <property type="match status" value="1"/>
</dbReference>
<dbReference type="RefSeq" id="WP_013823938.1">
    <property type="nucleotide sequence ID" value="NC_015573.1"/>
</dbReference>
<dbReference type="KEGG" id="dku:Desku_2924"/>
<dbReference type="AlphaFoldDB" id="A0AAU8PEC0"/>
<sequence>MQVREMFNLEGRVAVVTGGSIGLGEQMCMALAEAGASVVVASRKLERCEATAEKLRGLGVKALAVKCDVAQVEDVQSMVDFTVREFGRLDILINNAGVTWGALTEDYPLERWQKIMDVNVTGTFLCCQKAGKVMIGQKYGKIINITSICGFVGKDPEIMHAIGYHASKGAVISFTRDLAAKWAQYGITVNAIAPGWFPTHMSRHVINEKGEILLRHIPLRRFGTGDDIKGAAVFLASPASDYNITGHVLCVDGGYLAV</sequence>
<evidence type="ECO:0000313" key="4">
    <source>
        <dbReference type="EMBL" id="AEG16428.1"/>
    </source>
</evidence>
<protein>
    <submittedName>
        <fullName evidence="4">3-oxoacyl-(Acyl-carrier-protein) reductase</fullName>
        <ecNumber evidence="4">1.1.1.100</ecNumber>
    </submittedName>
</protein>
<gene>
    <name evidence="4" type="ordered locus">Desku_2924</name>
</gene>
<dbReference type="InterPro" id="IPR002347">
    <property type="entry name" value="SDR_fam"/>
</dbReference>
<dbReference type="GO" id="GO:0004316">
    <property type="term" value="F:3-oxoacyl-[acyl-carrier-protein] reductase (NADPH) activity"/>
    <property type="evidence" value="ECO:0007669"/>
    <property type="project" value="UniProtKB-EC"/>
</dbReference>
<dbReference type="SUPFAM" id="SSF51735">
    <property type="entry name" value="NAD(P)-binding Rossmann-fold domains"/>
    <property type="match status" value="1"/>
</dbReference>
<keyword evidence="2 4" id="KW-0560">Oxidoreductase</keyword>
<dbReference type="NCBIfam" id="NF005559">
    <property type="entry name" value="PRK07231.1"/>
    <property type="match status" value="1"/>
</dbReference>
<dbReference type="Gene3D" id="3.40.50.720">
    <property type="entry name" value="NAD(P)-binding Rossmann-like Domain"/>
    <property type="match status" value="1"/>
</dbReference>
<accession>A0AAU8PEC0</accession>
<dbReference type="PRINTS" id="PR00080">
    <property type="entry name" value="SDRFAMILY"/>
</dbReference>
<evidence type="ECO:0000256" key="3">
    <source>
        <dbReference type="RuleBase" id="RU000363"/>
    </source>
</evidence>
<evidence type="ECO:0000256" key="2">
    <source>
        <dbReference type="ARBA" id="ARBA00023002"/>
    </source>
</evidence>
<comment type="similarity">
    <text evidence="1 3">Belongs to the short-chain dehydrogenases/reductases (SDR) family.</text>
</comment>
<dbReference type="EMBL" id="CP002770">
    <property type="protein sequence ID" value="AEG16428.1"/>
    <property type="molecule type" value="Genomic_DNA"/>
</dbReference>
<evidence type="ECO:0000256" key="1">
    <source>
        <dbReference type="ARBA" id="ARBA00006484"/>
    </source>
</evidence>
<dbReference type="Proteomes" id="UP000009229">
    <property type="component" value="Chromosome"/>
</dbReference>
<proteinExistence type="inferred from homology"/>
<reference evidence="5" key="1">
    <citation type="submission" date="2011-05" db="EMBL/GenBank/DDBJ databases">
        <title>Complete sequence of Desulfotomaculum kuznetsovii DSM 6115.</title>
        <authorList>
            <person name="Lucas S."/>
            <person name="Han J."/>
            <person name="Lapidus A."/>
            <person name="Cheng J.-F."/>
            <person name="Goodwin L."/>
            <person name="Pitluck S."/>
            <person name="Peters L."/>
            <person name="Mikhailova N."/>
            <person name="Lu M."/>
            <person name="Saunders E."/>
            <person name="Han C."/>
            <person name="Tapia R."/>
            <person name="Land M."/>
            <person name="Hauser L."/>
            <person name="Kyrpides N."/>
            <person name="Ivanova N."/>
            <person name="Pagani I."/>
            <person name="Nazina T."/>
            <person name="Ivanova A."/>
            <person name="Parshina S."/>
            <person name="Kuever J."/>
            <person name="Muyzer G."/>
            <person name="Plugge C."/>
            <person name="Stams A."/>
            <person name="Woyke T."/>
        </authorList>
    </citation>
    <scope>NUCLEOTIDE SEQUENCE [LARGE SCALE GENOMIC DNA]</scope>
    <source>
        <strain evidence="5">DSM 6115 / VKM B-1805 / 17</strain>
    </source>
</reference>
<dbReference type="GO" id="GO:0005975">
    <property type="term" value="P:carbohydrate metabolic process"/>
    <property type="evidence" value="ECO:0007669"/>
    <property type="project" value="UniProtKB-ARBA"/>
</dbReference>
<dbReference type="PRINTS" id="PR00081">
    <property type="entry name" value="GDHRDH"/>
</dbReference>
<dbReference type="Pfam" id="PF00106">
    <property type="entry name" value="adh_short"/>
    <property type="match status" value="1"/>
</dbReference>